<name>A0AAF0JDS6_9BASI</name>
<gene>
    <name evidence="2" type="ORF">MPSI1_001384</name>
</gene>
<dbReference type="InterPro" id="IPR036291">
    <property type="entry name" value="NAD(P)-bd_dom_sf"/>
</dbReference>
<proteinExistence type="predicted"/>
<evidence type="ECO:0000256" key="1">
    <source>
        <dbReference type="SAM" id="MobiDB-lite"/>
    </source>
</evidence>
<dbReference type="AlphaFoldDB" id="A0AAF0JDS6"/>
<dbReference type="GO" id="GO:0044877">
    <property type="term" value="F:protein-containing complex binding"/>
    <property type="evidence" value="ECO:0007669"/>
    <property type="project" value="TreeGrafter"/>
</dbReference>
<sequence length="270" mass="29790">MGRAEHKTPKGHAPAWTESDKMHWHKADALQPSQYKEIAASCNAVVHTVGILMETKYKGQGGSVSNIFRGLTKGWGMGDQGNPLDEEDSLTYEKMNRDTAIAVASTFAEAQRAKHNTEVPFVYISAEDILRPVISPRYSSTKREAEVAIAAIAEQEFPPTLRTIFMRPGFMYHPHTRPWSTLPATLIDVSAYVHRVHRKWRIPIPSPADILASRLMPQSVHPLAGALTTPPLHVDTVALAIINAIESEHVRGAQGVEAIKQLAGWPAQIE</sequence>
<dbReference type="SUPFAM" id="SSF51735">
    <property type="entry name" value="NAD(P)-binding Rossmann-fold domains"/>
    <property type="match status" value="1"/>
</dbReference>
<dbReference type="EMBL" id="CP118375">
    <property type="protein sequence ID" value="WFD42735.1"/>
    <property type="molecule type" value="Genomic_DNA"/>
</dbReference>
<keyword evidence="3" id="KW-1185">Reference proteome</keyword>
<dbReference type="Proteomes" id="UP001214628">
    <property type="component" value="Chromosome 1"/>
</dbReference>
<dbReference type="Gene3D" id="3.40.50.720">
    <property type="entry name" value="NAD(P)-binding Rossmann-like Domain"/>
    <property type="match status" value="1"/>
</dbReference>
<dbReference type="PANTHER" id="PTHR12126:SF16">
    <property type="entry name" value="MIOREX COMPLEX COMPONENT 2"/>
    <property type="match status" value="1"/>
</dbReference>
<dbReference type="GO" id="GO:0005739">
    <property type="term" value="C:mitochondrion"/>
    <property type="evidence" value="ECO:0007669"/>
    <property type="project" value="TreeGrafter"/>
</dbReference>
<dbReference type="InterPro" id="IPR051207">
    <property type="entry name" value="ComplexI_NDUFA9_subunit"/>
</dbReference>
<protein>
    <submittedName>
        <fullName evidence="2">Uncharacterized protein</fullName>
    </submittedName>
</protein>
<reference evidence="2" key="1">
    <citation type="submission" date="2023-02" db="EMBL/GenBank/DDBJ databases">
        <title>Mating type loci evolution in Malassezia.</title>
        <authorList>
            <person name="Coelho M.A."/>
        </authorList>
    </citation>
    <scope>NUCLEOTIDE SEQUENCE</scope>
    <source>
        <strain evidence="2">CBS 14136</strain>
    </source>
</reference>
<dbReference type="PANTHER" id="PTHR12126">
    <property type="entry name" value="NADH-UBIQUINONE OXIDOREDUCTASE 39 KDA SUBUNIT-RELATED"/>
    <property type="match status" value="1"/>
</dbReference>
<evidence type="ECO:0000313" key="2">
    <source>
        <dbReference type="EMBL" id="WFD42735.1"/>
    </source>
</evidence>
<evidence type="ECO:0000313" key="3">
    <source>
        <dbReference type="Proteomes" id="UP001214628"/>
    </source>
</evidence>
<organism evidence="2 3">
    <name type="scientific">Malassezia psittaci</name>
    <dbReference type="NCBI Taxonomy" id="1821823"/>
    <lineage>
        <taxon>Eukaryota</taxon>
        <taxon>Fungi</taxon>
        <taxon>Dikarya</taxon>
        <taxon>Basidiomycota</taxon>
        <taxon>Ustilaginomycotina</taxon>
        <taxon>Malasseziomycetes</taxon>
        <taxon>Malasseziales</taxon>
        <taxon>Malasseziaceae</taxon>
        <taxon>Malassezia</taxon>
    </lineage>
</organism>
<accession>A0AAF0JDS6</accession>
<feature type="region of interest" description="Disordered" evidence="1">
    <location>
        <begin position="1"/>
        <end position="20"/>
    </location>
</feature>